<dbReference type="Pfam" id="PF13637">
    <property type="entry name" value="Ank_4"/>
    <property type="match status" value="1"/>
</dbReference>
<dbReference type="Proteomes" id="UP001378956">
    <property type="component" value="Unassembled WGS sequence"/>
</dbReference>
<dbReference type="InterPro" id="IPR036770">
    <property type="entry name" value="Ankyrin_rpt-contain_sf"/>
</dbReference>
<feature type="repeat" description="ANK" evidence="3">
    <location>
        <begin position="36"/>
        <end position="68"/>
    </location>
</feature>
<feature type="repeat" description="ANK" evidence="3">
    <location>
        <begin position="103"/>
        <end position="135"/>
    </location>
</feature>
<dbReference type="PANTHER" id="PTHR24173">
    <property type="entry name" value="ANKYRIN REPEAT CONTAINING"/>
    <property type="match status" value="1"/>
</dbReference>
<dbReference type="PROSITE" id="PS50297">
    <property type="entry name" value="ANK_REP_REGION"/>
    <property type="match status" value="2"/>
</dbReference>
<protein>
    <submittedName>
        <fullName evidence="4">Ankyrin repeat domain-containing protein</fullName>
    </submittedName>
</protein>
<keyword evidence="5" id="KW-1185">Reference proteome</keyword>
<dbReference type="Pfam" id="PF12796">
    <property type="entry name" value="Ank_2"/>
    <property type="match status" value="1"/>
</dbReference>
<dbReference type="SMART" id="SM00248">
    <property type="entry name" value="ANK"/>
    <property type="match status" value="5"/>
</dbReference>
<comment type="caution">
    <text evidence="4">The sequence shown here is derived from an EMBL/GenBank/DDBJ whole genome shotgun (WGS) entry which is preliminary data.</text>
</comment>
<proteinExistence type="predicted"/>
<dbReference type="PANTHER" id="PTHR24173:SF74">
    <property type="entry name" value="ANKYRIN REPEAT DOMAIN-CONTAINING PROTEIN 16"/>
    <property type="match status" value="1"/>
</dbReference>
<evidence type="ECO:0000256" key="3">
    <source>
        <dbReference type="PROSITE-ProRule" id="PRU00023"/>
    </source>
</evidence>
<organism evidence="4 5">
    <name type="scientific">Pedobacter panaciterrae</name>
    <dbReference type="NCBI Taxonomy" id="363849"/>
    <lineage>
        <taxon>Bacteria</taxon>
        <taxon>Pseudomonadati</taxon>
        <taxon>Bacteroidota</taxon>
        <taxon>Sphingobacteriia</taxon>
        <taxon>Sphingobacteriales</taxon>
        <taxon>Sphingobacteriaceae</taxon>
        <taxon>Pedobacter</taxon>
    </lineage>
</organism>
<evidence type="ECO:0000313" key="4">
    <source>
        <dbReference type="EMBL" id="MEJ2905767.1"/>
    </source>
</evidence>
<dbReference type="EMBL" id="JBBEUB010000015">
    <property type="protein sequence ID" value="MEJ2905767.1"/>
    <property type="molecule type" value="Genomic_DNA"/>
</dbReference>
<keyword evidence="2 3" id="KW-0040">ANK repeat</keyword>
<dbReference type="SUPFAM" id="SSF48403">
    <property type="entry name" value="Ankyrin repeat"/>
    <property type="match status" value="1"/>
</dbReference>
<dbReference type="InterPro" id="IPR002110">
    <property type="entry name" value="Ankyrin_rpt"/>
</dbReference>
<name>A0ABU8NU36_9SPHI</name>
<dbReference type="Gene3D" id="1.25.40.20">
    <property type="entry name" value="Ankyrin repeat-containing domain"/>
    <property type="match status" value="1"/>
</dbReference>
<evidence type="ECO:0000313" key="5">
    <source>
        <dbReference type="Proteomes" id="UP001378956"/>
    </source>
</evidence>
<gene>
    <name evidence="4" type="ORF">WAE58_25200</name>
</gene>
<keyword evidence="1" id="KW-0677">Repeat</keyword>
<reference evidence="4 5" key="1">
    <citation type="submission" date="2024-03" db="EMBL/GenBank/DDBJ databases">
        <title>Sequence of Lycoming College Course Isolates.</title>
        <authorList>
            <person name="Plotts O."/>
            <person name="Newman J."/>
        </authorList>
    </citation>
    <scope>NUCLEOTIDE SEQUENCE [LARGE SCALE GENOMIC DNA]</scope>
    <source>
        <strain evidence="4 5">CJB-3</strain>
    </source>
</reference>
<dbReference type="RefSeq" id="WP_172659138.1">
    <property type="nucleotide sequence ID" value="NZ_CBFGNQ010000046.1"/>
</dbReference>
<evidence type="ECO:0000256" key="1">
    <source>
        <dbReference type="ARBA" id="ARBA00022737"/>
    </source>
</evidence>
<sequence length="164" mass="17655">MDPITSALIHASRTGDLPLLQEIIDQKTDLEVRDDKGYTPLIIASYNHQLAAAQLLLQSGADVNGKDTGGNTALMGVCFKGYADIAELLLSHPHINLDALNGNGGTALMFAIMFGRNELTQLLLKHGADITITDNRGMDALEIALQQGNEQGLLLLKQHLSINK</sequence>
<dbReference type="PROSITE" id="PS50088">
    <property type="entry name" value="ANK_REPEAT"/>
    <property type="match status" value="2"/>
</dbReference>
<evidence type="ECO:0000256" key="2">
    <source>
        <dbReference type="ARBA" id="ARBA00023043"/>
    </source>
</evidence>
<accession>A0ABU8NU36</accession>